<dbReference type="InterPro" id="IPR052746">
    <property type="entry name" value="MlaB_ABC_Transporter"/>
</dbReference>
<proteinExistence type="predicted"/>
<dbReference type="PANTHER" id="PTHR35849">
    <property type="entry name" value="BLR2341 PROTEIN"/>
    <property type="match status" value="1"/>
</dbReference>
<dbReference type="InterPro" id="IPR058548">
    <property type="entry name" value="MlaB-like_STAS"/>
</dbReference>
<dbReference type="PANTHER" id="PTHR35849:SF2">
    <property type="entry name" value="BLR2341 PROTEIN"/>
    <property type="match status" value="1"/>
</dbReference>
<protein>
    <submittedName>
        <fullName evidence="2">STAS domain-containing protein</fullName>
    </submittedName>
</protein>
<accession>A0ABY7VH75</accession>
<name>A0ABY7VH75_9GAMM</name>
<reference evidence="2 3" key="1">
    <citation type="journal article" date="2022" name="Mar. Drugs">
        <title>Bioassay-Guided Fractionation Leads to the Detection of Cholic Acid Generated by the Rare Thalassomonas sp.</title>
        <authorList>
            <person name="Pheiffer F."/>
            <person name="Schneider Y.K."/>
            <person name="Hansen E.H."/>
            <person name="Andersen J.H."/>
            <person name="Isaksson J."/>
            <person name="Busche T."/>
            <person name="R C."/>
            <person name="Kalinowski J."/>
            <person name="Zyl L.V."/>
            <person name="Trindade M."/>
        </authorList>
    </citation>
    <scope>NUCLEOTIDE SEQUENCE [LARGE SCALE GENOMIC DNA]</scope>
    <source>
        <strain evidence="2 3">A5K-61T</strain>
    </source>
</reference>
<organism evidence="2 3">
    <name type="scientific">Thalassomonas haliotis</name>
    <dbReference type="NCBI Taxonomy" id="485448"/>
    <lineage>
        <taxon>Bacteria</taxon>
        <taxon>Pseudomonadati</taxon>
        <taxon>Pseudomonadota</taxon>
        <taxon>Gammaproteobacteria</taxon>
        <taxon>Alteromonadales</taxon>
        <taxon>Colwelliaceae</taxon>
        <taxon>Thalassomonas</taxon>
    </lineage>
</organism>
<keyword evidence="3" id="KW-1185">Reference proteome</keyword>
<evidence type="ECO:0000259" key="1">
    <source>
        <dbReference type="Pfam" id="PF13466"/>
    </source>
</evidence>
<dbReference type="Proteomes" id="UP001215231">
    <property type="component" value="Chromosome"/>
</dbReference>
<dbReference type="Gene3D" id="3.30.750.24">
    <property type="entry name" value="STAS domain"/>
    <property type="match status" value="1"/>
</dbReference>
<feature type="domain" description="MlaB-like STAS" evidence="1">
    <location>
        <begin position="15"/>
        <end position="92"/>
    </location>
</feature>
<dbReference type="InterPro" id="IPR036513">
    <property type="entry name" value="STAS_dom_sf"/>
</dbReference>
<dbReference type="Pfam" id="PF13466">
    <property type="entry name" value="STAS_2"/>
    <property type="match status" value="1"/>
</dbReference>
<dbReference type="EMBL" id="CP059693">
    <property type="protein sequence ID" value="WDE12868.1"/>
    <property type="molecule type" value="Genomic_DNA"/>
</dbReference>
<sequence>MLTILTSQEKKEVVFESDMTIYEAALLYQEIIEKLTFDADITVNLTQVAEIDTSGIQLILQLYFLAQDRHFTLNHIVHGDASAQAFELLQLDVDRFDHIFDVKV</sequence>
<evidence type="ECO:0000313" key="3">
    <source>
        <dbReference type="Proteomes" id="UP001215231"/>
    </source>
</evidence>
<dbReference type="SUPFAM" id="SSF52091">
    <property type="entry name" value="SpoIIaa-like"/>
    <property type="match status" value="1"/>
</dbReference>
<evidence type="ECO:0000313" key="2">
    <source>
        <dbReference type="EMBL" id="WDE12868.1"/>
    </source>
</evidence>
<gene>
    <name evidence="2" type="ORF">H3N35_05230</name>
</gene>